<feature type="domain" description="HTH gntR-type" evidence="4">
    <location>
        <begin position="16"/>
        <end position="83"/>
    </location>
</feature>
<dbReference type="Pfam" id="PF07729">
    <property type="entry name" value="FCD"/>
    <property type="match status" value="1"/>
</dbReference>
<dbReference type="GO" id="GO:0003700">
    <property type="term" value="F:DNA-binding transcription factor activity"/>
    <property type="evidence" value="ECO:0007669"/>
    <property type="project" value="InterPro"/>
</dbReference>
<dbReference type="SUPFAM" id="SSF48008">
    <property type="entry name" value="GntR ligand-binding domain-like"/>
    <property type="match status" value="1"/>
</dbReference>
<dbReference type="PANTHER" id="PTHR43537">
    <property type="entry name" value="TRANSCRIPTIONAL REGULATOR, GNTR FAMILY"/>
    <property type="match status" value="1"/>
</dbReference>
<organism evidence="5 6">
    <name type="scientific">Phaeobacter porticola</name>
    <dbReference type="NCBI Taxonomy" id="1844006"/>
    <lineage>
        <taxon>Bacteria</taxon>
        <taxon>Pseudomonadati</taxon>
        <taxon>Pseudomonadota</taxon>
        <taxon>Alphaproteobacteria</taxon>
        <taxon>Rhodobacterales</taxon>
        <taxon>Roseobacteraceae</taxon>
        <taxon>Phaeobacter</taxon>
    </lineage>
</organism>
<keyword evidence="6" id="KW-1185">Reference proteome</keyword>
<keyword evidence="3" id="KW-0804">Transcription</keyword>
<dbReference type="Pfam" id="PF00392">
    <property type="entry name" value="GntR"/>
    <property type="match status" value="1"/>
</dbReference>
<reference evidence="6" key="1">
    <citation type="submission" date="2016-07" db="EMBL/GenBank/DDBJ databases">
        <title>Phaeobacter portensis sp. nov., a tropodithietic acid producing bacterium isolated from a German harbor.</title>
        <authorList>
            <person name="Freese H.M."/>
            <person name="Bunk B."/>
            <person name="Breider S."/>
            <person name="Brinkhoff T."/>
        </authorList>
    </citation>
    <scope>NUCLEOTIDE SEQUENCE [LARGE SCALE GENOMIC DNA]</scope>
    <source>
        <strain evidence="6">P97</strain>
    </source>
</reference>
<evidence type="ECO:0000313" key="5">
    <source>
        <dbReference type="EMBL" id="APG47256.1"/>
    </source>
</evidence>
<dbReference type="SMART" id="SM00345">
    <property type="entry name" value="HTH_GNTR"/>
    <property type="match status" value="1"/>
</dbReference>
<name>A0A1L3I565_9RHOB</name>
<dbReference type="Proteomes" id="UP000183859">
    <property type="component" value="Chromosome"/>
</dbReference>
<dbReference type="InterPro" id="IPR011711">
    <property type="entry name" value="GntR_C"/>
</dbReference>
<dbReference type="STRING" id="1844006.PhaeoP97_01843"/>
<dbReference type="PRINTS" id="PR00035">
    <property type="entry name" value="HTHGNTR"/>
</dbReference>
<dbReference type="CDD" id="cd07377">
    <property type="entry name" value="WHTH_GntR"/>
    <property type="match status" value="1"/>
</dbReference>
<dbReference type="Gene3D" id="1.20.120.530">
    <property type="entry name" value="GntR ligand-binding domain-like"/>
    <property type="match status" value="1"/>
</dbReference>
<dbReference type="OrthoDB" id="8155773at2"/>
<dbReference type="PROSITE" id="PS50949">
    <property type="entry name" value="HTH_GNTR"/>
    <property type="match status" value="1"/>
</dbReference>
<dbReference type="PANTHER" id="PTHR43537:SF24">
    <property type="entry name" value="GLUCONATE OPERON TRANSCRIPTIONAL REPRESSOR"/>
    <property type="match status" value="1"/>
</dbReference>
<dbReference type="AlphaFoldDB" id="A0A1L3I565"/>
<evidence type="ECO:0000256" key="2">
    <source>
        <dbReference type="ARBA" id="ARBA00023125"/>
    </source>
</evidence>
<dbReference type="Gene3D" id="1.10.10.10">
    <property type="entry name" value="Winged helix-like DNA-binding domain superfamily/Winged helix DNA-binding domain"/>
    <property type="match status" value="1"/>
</dbReference>
<dbReference type="InterPro" id="IPR036390">
    <property type="entry name" value="WH_DNA-bd_sf"/>
</dbReference>
<accession>A0A1L3I565</accession>
<sequence length="236" mass="26063">MNTSQTTLRKIDKAPKTLRDIVQERMREAIIDGHFAPGERLVERPLCDQLGVSRTVVRETIRYLEAEGLVEIIPNRGPVVARLSWDQAQQIYDVRRQLEGSAAAVCAAVQGPEFADALSRALAAVKVTMNDTEWGSLLRATTDFYRLIFLEAGHSIAWDIVQRLNGRISRLRALTIAAKDRETSGMSHMTAIHDAILSRDPDRARKAVEAHIADAAQTAQRFLKETAPAAGEAPNG</sequence>
<dbReference type="InterPro" id="IPR036388">
    <property type="entry name" value="WH-like_DNA-bd_sf"/>
</dbReference>
<dbReference type="GO" id="GO:0003677">
    <property type="term" value="F:DNA binding"/>
    <property type="evidence" value="ECO:0007669"/>
    <property type="project" value="UniProtKB-KW"/>
</dbReference>
<evidence type="ECO:0000256" key="1">
    <source>
        <dbReference type="ARBA" id="ARBA00023015"/>
    </source>
</evidence>
<keyword evidence="2" id="KW-0238">DNA-binding</keyword>
<evidence type="ECO:0000313" key="6">
    <source>
        <dbReference type="Proteomes" id="UP000183859"/>
    </source>
</evidence>
<evidence type="ECO:0000259" key="4">
    <source>
        <dbReference type="PROSITE" id="PS50949"/>
    </source>
</evidence>
<dbReference type="SUPFAM" id="SSF46785">
    <property type="entry name" value="Winged helix' DNA-binding domain"/>
    <property type="match status" value="1"/>
</dbReference>
<dbReference type="SMART" id="SM00895">
    <property type="entry name" value="FCD"/>
    <property type="match status" value="1"/>
</dbReference>
<dbReference type="KEGG" id="php:PhaeoP97_01843"/>
<proteinExistence type="predicted"/>
<keyword evidence="1" id="KW-0805">Transcription regulation</keyword>
<evidence type="ECO:0000256" key="3">
    <source>
        <dbReference type="ARBA" id="ARBA00023163"/>
    </source>
</evidence>
<dbReference type="InterPro" id="IPR008920">
    <property type="entry name" value="TF_FadR/GntR_C"/>
</dbReference>
<gene>
    <name evidence="5" type="ORF">PhaeoP97_01843</name>
</gene>
<protein>
    <submittedName>
        <fullName evidence="5">Transcriptional regulator, GntR fmaily</fullName>
    </submittedName>
</protein>
<dbReference type="RefSeq" id="WP_072504814.1">
    <property type="nucleotide sequence ID" value="NZ_CP016364.1"/>
</dbReference>
<dbReference type="EMBL" id="CP016364">
    <property type="protein sequence ID" value="APG47256.1"/>
    <property type="molecule type" value="Genomic_DNA"/>
</dbReference>
<dbReference type="InterPro" id="IPR000524">
    <property type="entry name" value="Tscrpt_reg_HTH_GntR"/>
</dbReference>